<organism evidence="1 2">
    <name type="scientific">Kalmanozyma brasiliensis (strain GHG001)</name>
    <name type="common">Yeast</name>
    <name type="synonym">Pseudozyma brasiliensis</name>
    <dbReference type="NCBI Taxonomy" id="1365824"/>
    <lineage>
        <taxon>Eukaryota</taxon>
        <taxon>Fungi</taxon>
        <taxon>Dikarya</taxon>
        <taxon>Basidiomycota</taxon>
        <taxon>Ustilaginomycotina</taxon>
        <taxon>Ustilaginomycetes</taxon>
        <taxon>Ustilaginales</taxon>
        <taxon>Ustilaginaceae</taxon>
        <taxon>Kalmanozyma</taxon>
    </lineage>
</organism>
<dbReference type="HOGENOM" id="CLU_1670128_0_0_1"/>
<reference evidence="2" key="1">
    <citation type="journal article" date="2013" name="Genome Announc.">
        <title>Draft genome sequence of Pseudozyma brasiliensis sp. nov. strain GHG001, a high producer of endo-1,4-xylanase isolated from an insect pest of sugarcane.</title>
        <authorList>
            <person name="Oliveira J.V.D.C."/>
            <person name="dos Santos R.A.C."/>
            <person name="Borges T.A."/>
            <person name="Riano-Pachon D.M."/>
            <person name="Goldman G.H."/>
        </authorList>
    </citation>
    <scope>NUCLEOTIDE SEQUENCE [LARGE SCALE GENOMIC DNA]</scope>
    <source>
        <strain evidence="2">GHG001</strain>
    </source>
</reference>
<protein>
    <submittedName>
        <fullName evidence="1">Uncharacterized protein</fullName>
    </submittedName>
</protein>
<sequence>MSANTLFSAYILRSHSEDPTSASSKASSVLAIRQSTSSDSNEAAFVHFCITTTDTVAIVDLGFYGDVELLILATLRSTSAGVLLAFNIADLPFSSGGGGFVEVTPTRATEFEPDFKPARLAVNTNKQTVAVIEEDGKRIVYLDISVVEMRDVAMQEMW</sequence>
<evidence type="ECO:0000313" key="1">
    <source>
        <dbReference type="EMBL" id="EST08109.1"/>
    </source>
</evidence>
<proteinExistence type="predicted"/>
<dbReference type="eggNOG" id="ENOG502SB3W">
    <property type="taxonomic scope" value="Eukaryota"/>
</dbReference>
<name>V5EZ59_KALBG</name>
<dbReference type="AlphaFoldDB" id="V5EZ59"/>
<evidence type="ECO:0000313" key="2">
    <source>
        <dbReference type="Proteomes" id="UP000019377"/>
    </source>
</evidence>
<dbReference type="GeneID" id="27417986"/>
<gene>
    <name evidence="1" type="ORF">PSEUBRA_SCAF18g04668</name>
</gene>
<keyword evidence="2" id="KW-1185">Reference proteome</keyword>
<dbReference type="STRING" id="1365824.V5EZ59"/>
<dbReference type="EMBL" id="KI545860">
    <property type="protein sequence ID" value="EST08109.1"/>
    <property type="molecule type" value="Genomic_DNA"/>
</dbReference>
<dbReference type="Proteomes" id="UP000019377">
    <property type="component" value="Unassembled WGS sequence"/>
</dbReference>
<dbReference type="OrthoDB" id="10259843at2759"/>
<accession>V5EZ59</accession>